<evidence type="ECO:0000256" key="1">
    <source>
        <dbReference type="SAM" id="MobiDB-lite"/>
    </source>
</evidence>
<proteinExistence type="predicted"/>
<feature type="compositionally biased region" description="Basic residues" evidence="1">
    <location>
        <begin position="1"/>
        <end position="17"/>
    </location>
</feature>
<reference evidence="2 3" key="1">
    <citation type="submission" date="2019-02" db="EMBL/GenBank/DDBJ databases">
        <title>Deep-cultivation of Planctomycetes and their phenomic and genomic characterization uncovers novel biology.</title>
        <authorList>
            <person name="Wiegand S."/>
            <person name="Jogler M."/>
            <person name="Boedeker C."/>
            <person name="Pinto D."/>
            <person name="Vollmers J."/>
            <person name="Rivas-Marin E."/>
            <person name="Kohn T."/>
            <person name="Peeters S.H."/>
            <person name="Heuer A."/>
            <person name="Rast P."/>
            <person name="Oberbeckmann S."/>
            <person name="Bunk B."/>
            <person name="Jeske O."/>
            <person name="Meyerdierks A."/>
            <person name="Storesund J.E."/>
            <person name="Kallscheuer N."/>
            <person name="Luecker S."/>
            <person name="Lage O.M."/>
            <person name="Pohl T."/>
            <person name="Merkel B.J."/>
            <person name="Hornburger P."/>
            <person name="Mueller R.-W."/>
            <person name="Bruemmer F."/>
            <person name="Labrenz M."/>
            <person name="Spormann A.M."/>
            <person name="Op den Camp H."/>
            <person name="Overmann J."/>
            <person name="Amann R."/>
            <person name="Jetten M.S.M."/>
            <person name="Mascher T."/>
            <person name="Medema M.H."/>
            <person name="Devos D.P."/>
            <person name="Kaster A.-K."/>
            <person name="Ovreas L."/>
            <person name="Rohde M."/>
            <person name="Galperin M.Y."/>
            <person name="Jogler C."/>
        </authorList>
    </citation>
    <scope>NUCLEOTIDE SEQUENCE [LARGE SCALE GENOMIC DNA]</scope>
    <source>
        <strain evidence="2 3">Q31a</strain>
    </source>
</reference>
<gene>
    <name evidence="2" type="ORF">Q31a_43320</name>
</gene>
<evidence type="ECO:0000313" key="2">
    <source>
        <dbReference type="EMBL" id="QDV25962.1"/>
    </source>
</evidence>
<keyword evidence="3" id="KW-1185">Reference proteome</keyword>
<accession>A0A518GBH1</accession>
<organism evidence="2 3">
    <name type="scientific">Aureliella helgolandensis</name>
    <dbReference type="NCBI Taxonomy" id="2527968"/>
    <lineage>
        <taxon>Bacteria</taxon>
        <taxon>Pseudomonadati</taxon>
        <taxon>Planctomycetota</taxon>
        <taxon>Planctomycetia</taxon>
        <taxon>Pirellulales</taxon>
        <taxon>Pirellulaceae</taxon>
        <taxon>Aureliella</taxon>
    </lineage>
</organism>
<feature type="region of interest" description="Disordered" evidence="1">
    <location>
        <begin position="1"/>
        <end position="30"/>
    </location>
</feature>
<evidence type="ECO:0000313" key="3">
    <source>
        <dbReference type="Proteomes" id="UP000318017"/>
    </source>
</evidence>
<dbReference type="Proteomes" id="UP000318017">
    <property type="component" value="Chromosome"/>
</dbReference>
<dbReference type="KEGG" id="ahel:Q31a_43320"/>
<dbReference type="RefSeq" id="WP_145081762.1">
    <property type="nucleotide sequence ID" value="NZ_CP036298.1"/>
</dbReference>
<dbReference type="EMBL" id="CP036298">
    <property type="protein sequence ID" value="QDV25962.1"/>
    <property type="molecule type" value="Genomic_DNA"/>
</dbReference>
<dbReference type="AlphaFoldDB" id="A0A518GBH1"/>
<sequence>MIQTQHKIHFKSGRRSRKELSGGVATPQPTGRLPRITKLMALAIRLDHLIKTGQVTDQAELARVGHVSRARLTQIMNLLYLAPDIQEELLHLPVTVNGQDAIIERDLRAIAGMVSWKEQREARKHTEARHIR</sequence>
<protein>
    <submittedName>
        <fullName evidence="2">Uncharacterized protein</fullName>
    </submittedName>
</protein>
<name>A0A518GBH1_9BACT</name>
<dbReference type="OrthoDB" id="285475at2"/>